<reference evidence="2 3" key="1">
    <citation type="submission" date="2017-12" db="EMBL/GenBank/DDBJ databases">
        <authorList>
            <person name="Pombert J.-F."/>
            <person name="Haag K.L."/>
            <person name="Ebert D."/>
        </authorList>
    </citation>
    <scope>NUCLEOTIDE SEQUENCE [LARGE SCALE GENOMIC DNA]</scope>
    <source>
        <strain evidence="2">BE-OM-2</strain>
    </source>
</reference>
<comment type="caution">
    <text evidence="2">The sequence shown here is derived from an EMBL/GenBank/DDBJ whole genome shotgun (WGS) entry which is preliminary data.</text>
</comment>
<feature type="coiled-coil region" evidence="1">
    <location>
        <begin position="234"/>
        <end position="261"/>
    </location>
</feature>
<dbReference type="VEuPathDB" id="MicrosporidiaDB:CWI39_0283p0010"/>
<dbReference type="EMBL" id="PITI01000067">
    <property type="protein sequence ID" value="TBU09062.1"/>
    <property type="molecule type" value="Genomic_DNA"/>
</dbReference>
<name>A0A4V2JWS3_9MICR</name>
<organism evidence="2 3">
    <name type="scientific">Hamiltosporidium magnivora</name>
    <dbReference type="NCBI Taxonomy" id="148818"/>
    <lineage>
        <taxon>Eukaryota</taxon>
        <taxon>Fungi</taxon>
        <taxon>Fungi incertae sedis</taxon>
        <taxon>Microsporidia</taxon>
        <taxon>Dubosqiidae</taxon>
        <taxon>Hamiltosporidium</taxon>
    </lineage>
</organism>
<keyword evidence="3" id="KW-1185">Reference proteome</keyword>
<dbReference type="Proteomes" id="UP000291404">
    <property type="component" value="Unassembled WGS sequence"/>
</dbReference>
<dbReference type="AlphaFoldDB" id="A0A4V2JWS3"/>
<protein>
    <submittedName>
        <fullName evidence="2">Uncharacterized protein</fullName>
    </submittedName>
</protein>
<sequence length="667" mass="78836">MFMKYFYILCELNIIYSSRYINTDYYNSLKKESFQANYDLNTNIFENNKECLNEANDTQHFCNSCPILDVTQQIRTADNESDAQYEIKKEILSESFSNGEEKYLEGNAKDFHNLENKVQKNKKQMLRYYPYKKRSDLRRSISVDLSRNYSSETDTHFSCNKVEKQRTSDIYRHQTGLEFRNDTSDEDYKSTEQRKTPDFFLKSEVVDPLYINSDSDTKSFLESSSTIDISKMSKSKLEIAKESLEHKLDLLKKKIQKTIINTKGKSYAVLNESRKELFSSDIQTFISGDFYINAKYIQKDPIPFFDLIDSVAGKEETFWHKSGNSDILRNIGENMLECVEKINLYNDNSPIFTYYPGLIHIKHFIKNIILNDINLVKNSCLWIFLLKFVQSLSMFPLKNKHLNQISSGKNCCPKYSEYDAYNGDNYIFNLLRSQYELFDTMARHIFKKTEIFPESTQMLDFINKSLHFSNKDIHISLGKHIGYIRVITDCMLRMSPNTISIFILQIEKQKLSNLKGVEFRSELSIFFWNISHEANILNDESTLDFQIIYKRIVLAYIDFFKHEALQVEFSKSKNARYSEHINFTLFNLFKPYCIEKLLINELNFKFWMQTAEALCVLFNFFLKCELNPQAYTDSYGIQAFVECNRRLKFIQSFLSYQYNSKMNFKRK</sequence>
<evidence type="ECO:0000256" key="1">
    <source>
        <dbReference type="SAM" id="Coils"/>
    </source>
</evidence>
<dbReference type="VEuPathDB" id="MicrosporidiaDB:CWI36_0067p0020"/>
<evidence type="ECO:0000313" key="3">
    <source>
        <dbReference type="Proteomes" id="UP000291404"/>
    </source>
</evidence>
<proteinExistence type="predicted"/>
<keyword evidence="1" id="KW-0175">Coiled coil</keyword>
<accession>A0A4V2JWS3</accession>
<evidence type="ECO:0000313" key="2">
    <source>
        <dbReference type="EMBL" id="TBU09062.1"/>
    </source>
</evidence>
<gene>
    <name evidence="2" type="ORF">CWI36_0067p0020</name>
</gene>